<evidence type="ECO:0000259" key="5">
    <source>
        <dbReference type="PROSITE" id="PS50097"/>
    </source>
</evidence>
<dbReference type="Gene3D" id="2.60.120.820">
    <property type="entry name" value="PHR domain"/>
    <property type="match status" value="1"/>
</dbReference>
<dbReference type="SMART" id="SM00225">
    <property type="entry name" value="BTB"/>
    <property type="match status" value="1"/>
</dbReference>
<dbReference type="GO" id="GO:0022008">
    <property type="term" value="P:neurogenesis"/>
    <property type="evidence" value="ECO:0007669"/>
    <property type="project" value="TreeGrafter"/>
</dbReference>
<dbReference type="PANTHER" id="PTHR45774">
    <property type="entry name" value="BTB/POZ DOMAIN-CONTAINING"/>
    <property type="match status" value="1"/>
</dbReference>
<comment type="caution">
    <text evidence="6">The sequence shown here is derived from an EMBL/GenBank/DDBJ whole genome shotgun (WGS) entry which is preliminary data.</text>
</comment>
<comment type="subcellular location">
    <subcellularLocation>
        <location evidence="1">Cytoplasm</location>
    </subcellularLocation>
</comment>
<dbReference type="Pfam" id="PF08005">
    <property type="entry name" value="PHR"/>
    <property type="match status" value="1"/>
</dbReference>
<dbReference type="InterPro" id="IPR011705">
    <property type="entry name" value="BACK"/>
</dbReference>
<dbReference type="Pfam" id="PF00651">
    <property type="entry name" value="BTB"/>
    <property type="match status" value="1"/>
</dbReference>
<dbReference type="InterPro" id="IPR012983">
    <property type="entry name" value="PHR"/>
</dbReference>
<dbReference type="SMART" id="SM00875">
    <property type="entry name" value="BACK"/>
    <property type="match status" value="1"/>
</dbReference>
<comment type="pathway">
    <text evidence="2">Protein modification; protein ubiquitination.</text>
</comment>
<keyword evidence="3" id="KW-0963">Cytoplasm</keyword>
<evidence type="ECO:0000256" key="1">
    <source>
        <dbReference type="ARBA" id="ARBA00004496"/>
    </source>
</evidence>
<dbReference type="InterPro" id="IPR000210">
    <property type="entry name" value="BTB/POZ_dom"/>
</dbReference>
<dbReference type="PANTHER" id="PTHR45774:SF4">
    <property type="entry name" value="AXUNDEAD, ISOFORM F"/>
    <property type="match status" value="1"/>
</dbReference>
<sequence>MLQCRIACDVTFSVGPTQDTVEDIAAHKYMLVSRSPVFFAMFCGPMSETTSSGTIRVPDVEPDAFRHMLEYLYSDEVELSDDLVLPILYIGKKYIIPALTTKCTTYLEEHLHPDNVCLIYEQSLLYDETTLIEKCVLFIETRTEDVLHSSSFTDIPLALLTRILQFECLTISELELFQACLRWAQSECKRHNKDTCPRNKRKILGDAIYLIHFPSMSLKEFSRVVARSGILTAEEKCSVFEYLTCEEDCDSHALLFPVTPRQKPQPSILKRFSVFGKSNVYSGDCSIMKLQCDKPVIIKGFGVSASLNYDPLAEIQVTIKQDRTFMCNRSIPITEERSVDIMHVCLPECVIFKANTWYTIIVTFHFYGDHDQGSCRRGKGGSKTITFDGVTFEFDRADSAGFVPQILFCSA</sequence>
<dbReference type="Pfam" id="PF07707">
    <property type="entry name" value="BACK"/>
    <property type="match status" value="1"/>
</dbReference>
<dbReference type="InterPro" id="IPR011333">
    <property type="entry name" value="SKP1/BTB/POZ_sf"/>
</dbReference>
<evidence type="ECO:0000313" key="6">
    <source>
        <dbReference type="EMBL" id="KAK2192994.1"/>
    </source>
</evidence>
<accession>A0AAD9PE32</accession>
<dbReference type="Gene3D" id="3.30.710.10">
    <property type="entry name" value="Potassium Channel Kv1.1, Chain A"/>
    <property type="match status" value="1"/>
</dbReference>
<evidence type="ECO:0000313" key="7">
    <source>
        <dbReference type="Proteomes" id="UP001209878"/>
    </source>
</evidence>
<dbReference type="EMBL" id="JAODUO010000019">
    <property type="protein sequence ID" value="KAK2192994.1"/>
    <property type="molecule type" value="Genomic_DNA"/>
</dbReference>
<dbReference type="PROSITE" id="PS50097">
    <property type="entry name" value="BTB"/>
    <property type="match status" value="1"/>
</dbReference>
<keyword evidence="4" id="KW-0833">Ubl conjugation pathway</keyword>
<dbReference type="SUPFAM" id="SSF54695">
    <property type="entry name" value="POZ domain"/>
    <property type="match status" value="1"/>
</dbReference>
<dbReference type="FunFam" id="1.25.40.420:FF:000008">
    <property type="entry name" value="BTB/POZ domain-containing protein POB1"/>
    <property type="match status" value="1"/>
</dbReference>
<dbReference type="Gene3D" id="1.25.40.420">
    <property type="match status" value="1"/>
</dbReference>
<gene>
    <name evidence="6" type="ORF">NP493_19g13007</name>
</gene>
<reference evidence="6" key="1">
    <citation type="journal article" date="2023" name="Mol. Biol. Evol.">
        <title>Third-Generation Sequencing Reveals the Adaptive Role of the Epigenome in Three Deep-Sea Polychaetes.</title>
        <authorList>
            <person name="Perez M."/>
            <person name="Aroh O."/>
            <person name="Sun Y."/>
            <person name="Lan Y."/>
            <person name="Juniper S.K."/>
            <person name="Young C.R."/>
            <person name="Angers B."/>
            <person name="Qian P.Y."/>
        </authorList>
    </citation>
    <scope>NUCLEOTIDE SEQUENCE</scope>
    <source>
        <strain evidence="6">R07B-5</strain>
    </source>
</reference>
<proteinExistence type="predicted"/>
<name>A0AAD9PE32_RIDPI</name>
<dbReference type="AlphaFoldDB" id="A0AAD9PE32"/>
<feature type="domain" description="BTB" evidence="5">
    <location>
        <begin position="8"/>
        <end position="81"/>
    </location>
</feature>
<evidence type="ECO:0000256" key="3">
    <source>
        <dbReference type="ARBA" id="ARBA00022490"/>
    </source>
</evidence>
<dbReference type="InterPro" id="IPR038648">
    <property type="entry name" value="PHR_sf"/>
</dbReference>
<keyword evidence="7" id="KW-1185">Reference proteome</keyword>
<protein>
    <recommendedName>
        <fullName evidence="5">BTB domain-containing protein</fullName>
    </recommendedName>
</protein>
<dbReference type="Proteomes" id="UP001209878">
    <property type="component" value="Unassembled WGS sequence"/>
</dbReference>
<evidence type="ECO:0000256" key="4">
    <source>
        <dbReference type="ARBA" id="ARBA00022786"/>
    </source>
</evidence>
<evidence type="ECO:0000256" key="2">
    <source>
        <dbReference type="ARBA" id="ARBA00004906"/>
    </source>
</evidence>
<organism evidence="6 7">
    <name type="scientific">Ridgeia piscesae</name>
    <name type="common">Tubeworm</name>
    <dbReference type="NCBI Taxonomy" id="27915"/>
    <lineage>
        <taxon>Eukaryota</taxon>
        <taxon>Metazoa</taxon>
        <taxon>Spiralia</taxon>
        <taxon>Lophotrochozoa</taxon>
        <taxon>Annelida</taxon>
        <taxon>Polychaeta</taxon>
        <taxon>Sedentaria</taxon>
        <taxon>Canalipalpata</taxon>
        <taxon>Sabellida</taxon>
        <taxon>Siboglinidae</taxon>
        <taxon>Ridgeia</taxon>
    </lineage>
</organism>
<dbReference type="GO" id="GO:0005829">
    <property type="term" value="C:cytosol"/>
    <property type="evidence" value="ECO:0007669"/>
    <property type="project" value="TreeGrafter"/>
</dbReference>